<reference evidence="1 2" key="1">
    <citation type="submission" date="2017-10" db="EMBL/GenBank/DDBJ databases">
        <title>Novel microbial diversity and functional potential in the marine mammal oral microbiome.</title>
        <authorList>
            <person name="Dudek N.K."/>
            <person name="Sun C.L."/>
            <person name="Burstein D."/>
            <person name="Kantor R.S."/>
            <person name="Aliaga Goltsman D.S."/>
            <person name="Bik E.M."/>
            <person name="Thomas B.C."/>
            <person name="Banfield J.F."/>
            <person name="Relman D.A."/>
        </authorList>
    </citation>
    <scope>NUCLEOTIDE SEQUENCE [LARGE SCALE GENOMIC DNA]</scope>
    <source>
        <strain evidence="1">DOLJORAL78_47_202</strain>
    </source>
</reference>
<sequence>MTNINNIQSITQRVDSQSTKVSKTSGQAQGFESLLNCALGKTQESEQGFQASELGEIPALTFDIQTVSSIVTNKTDKLLSTLENYASKLYDTNITLKDIEPVLKELNEDAASLLEETLSLGKDDQDLIDIATSTAVTAKTEYLKFQRGDYL</sequence>
<evidence type="ECO:0000313" key="2">
    <source>
        <dbReference type="Proteomes" id="UP000231203"/>
    </source>
</evidence>
<evidence type="ECO:0000313" key="1">
    <source>
        <dbReference type="EMBL" id="PIE62722.1"/>
    </source>
</evidence>
<comment type="caution">
    <text evidence="1">The sequence shown here is derived from an EMBL/GenBank/DDBJ whole genome shotgun (WGS) entry which is preliminary data.</text>
</comment>
<accession>A0A2G6MRZ3</accession>
<dbReference type="AlphaFoldDB" id="A0A2G6MRZ3"/>
<protein>
    <submittedName>
        <fullName evidence="1">Uncharacterized protein</fullName>
    </submittedName>
</protein>
<gene>
    <name evidence="1" type="ORF">CSA25_03820</name>
</gene>
<dbReference type="EMBL" id="PDTI01000032">
    <property type="protein sequence ID" value="PIE62722.1"/>
    <property type="molecule type" value="Genomic_DNA"/>
</dbReference>
<proteinExistence type="predicted"/>
<organism evidence="1 2">
    <name type="scientific">Desulfobacter postgatei</name>
    <dbReference type="NCBI Taxonomy" id="2293"/>
    <lineage>
        <taxon>Bacteria</taxon>
        <taxon>Pseudomonadati</taxon>
        <taxon>Thermodesulfobacteriota</taxon>
        <taxon>Desulfobacteria</taxon>
        <taxon>Desulfobacterales</taxon>
        <taxon>Desulfobacteraceae</taxon>
        <taxon>Desulfobacter</taxon>
    </lineage>
</organism>
<dbReference type="Proteomes" id="UP000231203">
    <property type="component" value="Unassembled WGS sequence"/>
</dbReference>
<name>A0A2G6MRZ3_9BACT</name>